<accession>E9SZF4</accession>
<name>E9SZF4_RHOHA</name>
<dbReference type="HOGENOM" id="CLU_2719682_0_0_11"/>
<evidence type="ECO:0000256" key="1">
    <source>
        <dbReference type="SAM" id="MobiDB-lite"/>
    </source>
</evidence>
<evidence type="ECO:0000313" key="3">
    <source>
        <dbReference type="Proteomes" id="UP000004245"/>
    </source>
</evidence>
<reference evidence="2" key="1">
    <citation type="submission" date="2011-01" db="EMBL/GenBank/DDBJ databases">
        <authorList>
            <person name="Muzny D."/>
            <person name="Qin X."/>
            <person name="Buhay C."/>
            <person name="Dugan-Rocha S."/>
            <person name="Ding Y."/>
            <person name="Chen G."/>
            <person name="Hawes A."/>
            <person name="Holder M."/>
            <person name="Jhangiani S."/>
            <person name="Johnson A."/>
            <person name="Khan Z."/>
            <person name="Li Z."/>
            <person name="Liu W."/>
            <person name="Liu X."/>
            <person name="Perez L."/>
            <person name="Shen H."/>
            <person name="Wang Q."/>
            <person name="Watt J."/>
            <person name="Xi L."/>
            <person name="Xin Y."/>
            <person name="Zhou J."/>
            <person name="Deng J."/>
            <person name="Jiang H."/>
            <person name="Liu Y."/>
            <person name="Qu J."/>
            <person name="Song X.-Z."/>
            <person name="Zhang L."/>
            <person name="Villasana D."/>
            <person name="Johnson A."/>
            <person name="Liu J."/>
            <person name="Liyanage D."/>
            <person name="Lorensuhewa L."/>
            <person name="Robinson T."/>
            <person name="Song A."/>
            <person name="Song B.-B."/>
            <person name="Dinh H."/>
            <person name="Thornton R."/>
            <person name="Coyle M."/>
            <person name="Francisco L."/>
            <person name="Jackson L."/>
            <person name="Javaid M."/>
            <person name="Korchina V."/>
            <person name="Kovar C."/>
            <person name="Mata R."/>
            <person name="Mathew T."/>
            <person name="Ngo R."/>
            <person name="Nguyen L."/>
            <person name="Nguyen N."/>
            <person name="Okwuonu G."/>
            <person name="Ongeri F."/>
            <person name="Pham C."/>
            <person name="Simmons D."/>
            <person name="Wilczek-Boney K."/>
            <person name="Hale W."/>
            <person name="Jakkamsetti A."/>
            <person name="Pham P."/>
            <person name="Ruth R."/>
            <person name="San Lucas F."/>
            <person name="Warren J."/>
            <person name="Zhang J."/>
            <person name="Zhao Z."/>
            <person name="Zhou C."/>
            <person name="Zhu D."/>
            <person name="Lee S."/>
            <person name="Bess C."/>
            <person name="Blankenburg K."/>
            <person name="Forbes L."/>
            <person name="Fu Q."/>
            <person name="Gubbala S."/>
            <person name="Hirani K."/>
            <person name="Jayaseelan J.C."/>
            <person name="Lara F."/>
            <person name="Munidasa M."/>
            <person name="Palculict T."/>
            <person name="Patil S."/>
            <person name="Pu L.-L."/>
            <person name="Saada N."/>
            <person name="Tang L."/>
            <person name="Weissenberger G."/>
            <person name="Zhu Y."/>
            <person name="Hemphill L."/>
            <person name="Shang Y."/>
            <person name="Youmans B."/>
            <person name="Ayvaz T."/>
            <person name="Ross M."/>
            <person name="Santibanez J."/>
            <person name="Aqrawi P."/>
            <person name="Gross S."/>
            <person name="Joshi V."/>
            <person name="Fowler G."/>
            <person name="Nazareth L."/>
            <person name="Reid J."/>
            <person name="Worley K."/>
            <person name="Petrosino J."/>
            <person name="Highlander S."/>
            <person name="Gibbs R."/>
        </authorList>
    </citation>
    <scope>NUCLEOTIDE SEQUENCE [LARGE SCALE GENOMIC DNA]</scope>
    <source>
        <strain evidence="2">ATCC 33707</strain>
    </source>
</reference>
<comment type="caution">
    <text evidence="2">The sequence shown here is derived from an EMBL/GenBank/DDBJ whole genome shotgun (WGS) entry which is preliminary data.</text>
</comment>
<proteinExistence type="predicted"/>
<dbReference type="EMBL" id="ADNW02000007">
    <property type="protein sequence ID" value="EGD24911.1"/>
    <property type="molecule type" value="Genomic_DNA"/>
</dbReference>
<feature type="region of interest" description="Disordered" evidence="1">
    <location>
        <begin position="1"/>
        <end position="20"/>
    </location>
</feature>
<organism evidence="2 3">
    <name type="scientific">Prescottella equi ATCC 33707</name>
    <dbReference type="NCBI Taxonomy" id="525370"/>
    <lineage>
        <taxon>Bacteria</taxon>
        <taxon>Bacillati</taxon>
        <taxon>Actinomycetota</taxon>
        <taxon>Actinomycetes</taxon>
        <taxon>Mycobacteriales</taxon>
        <taxon>Nocardiaceae</taxon>
        <taxon>Prescottella</taxon>
    </lineage>
</organism>
<keyword evidence="3" id="KW-1185">Reference proteome</keyword>
<protein>
    <submittedName>
        <fullName evidence="2">Uncharacterized protein</fullName>
    </submittedName>
</protein>
<gene>
    <name evidence="2" type="ORF">HMPREF0724_11446</name>
</gene>
<dbReference type="Proteomes" id="UP000004245">
    <property type="component" value="Unassembled WGS sequence"/>
</dbReference>
<evidence type="ECO:0000313" key="2">
    <source>
        <dbReference type="EMBL" id="EGD24911.1"/>
    </source>
</evidence>
<sequence>MRPVRAPVSPRFAHLSRPRAPPSRVLRTYRDVGDPDSRDKCAKREGGGLWRSVEAVDNSVFGPGSVRRRRAL</sequence>
<dbReference type="AlphaFoldDB" id="E9SZF4"/>